<protein>
    <submittedName>
        <fullName evidence="1">Uncharacterized protein</fullName>
    </submittedName>
</protein>
<reference evidence="1" key="1">
    <citation type="submission" date="2021-08" db="EMBL/GenBank/DDBJ databases">
        <title>Comparative analyses of Brucepasteria parasyntrophica and Teretinema zuelzerae.</title>
        <authorList>
            <person name="Song Y."/>
            <person name="Brune A."/>
        </authorList>
    </citation>
    <scope>NUCLEOTIDE SEQUENCE</scope>
    <source>
        <strain evidence="1">DSM 1903</strain>
    </source>
</reference>
<comment type="caution">
    <text evidence="1">The sequence shown here is derived from an EMBL/GenBank/DDBJ whole genome shotgun (WGS) entry which is preliminary data.</text>
</comment>
<name>A0AAE3EHG4_9SPIR</name>
<proteinExistence type="predicted"/>
<evidence type="ECO:0000313" key="2">
    <source>
        <dbReference type="Proteomes" id="UP001198163"/>
    </source>
</evidence>
<dbReference type="AlphaFoldDB" id="A0AAE3EHG4"/>
<gene>
    <name evidence="1" type="ORF">K7J14_08665</name>
</gene>
<dbReference type="EMBL" id="JAINWA010000003">
    <property type="protein sequence ID" value="MCD1654774.1"/>
    <property type="molecule type" value="Genomic_DNA"/>
</dbReference>
<organism evidence="1 2">
    <name type="scientific">Teretinema zuelzerae</name>
    <dbReference type="NCBI Taxonomy" id="156"/>
    <lineage>
        <taxon>Bacteria</taxon>
        <taxon>Pseudomonadati</taxon>
        <taxon>Spirochaetota</taxon>
        <taxon>Spirochaetia</taxon>
        <taxon>Spirochaetales</taxon>
        <taxon>Treponemataceae</taxon>
        <taxon>Teretinema</taxon>
    </lineage>
</organism>
<dbReference type="RefSeq" id="WP_230755307.1">
    <property type="nucleotide sequence ID" value="NZ_JAINWA010000003.1"/>
</dbReference>
<sequence length="107" mass="11761">MVACSLMSGMVERFLSITEANIADKPLHPSIFQDVKSRCPPPSYGKRGIMRSIADIQGVEAQEQQTPISETSGLPHFEHISVWLPKNDFDAALSIMDCLHEAHNGSP</sequence>
<dbReference type="Proteomes" id="UP001198163">
    <property type="component" value="Unassembled WGS sequence"/>
</dbReference>
<accession>A0AAE3EHG4</accession>
<keyword evidence="2" id="KW-1185">Reference proteome</keyword>
<evidence type="ECO:0000313" key="1">
    <source>
        <dbReference type="EMBL" id="MCD1654774.1"/>
    </source>
</evidence>